<comment type="similarity">
    <text evidence="1">Belongs to the Dus family. Dus3 subfamily.</text>
</comment>
<dbReference type="GO" id="GO:0102265">
    <property type="term" value="F:tRNA-dihydrouridine47 synthase activity"/>
    <property type="evidence" value="ECO:0007669"/>
    <property type="project" value="UniProtKB-EC"/>
</dbReference>
<dbReference type="Gene3D" id="3.20.20.70">
    <property type="entry name" value="Aldolase class I"/>
    <property type="match status" value="1"/>
</dbReference>
<dbReference type="PANTHER" id="PTHR45846">
    <property type="entry name" value="TRNA-DIHYDROURIDINE(47) SYNTHASE [NAD(P)(+)]-LIKE"/>
    <property type="match status" value="1"/>
</dbReference>
<keyword evidence="9" id="KW-1185">Reference proteome</keyword>
<dbReference type="InterPro" id="IPR035587">
    <property type="entry name" value="DUS-like_FMN-bd"/>
</dbReference>
<protein>
    <recommendedName>
        <fullName evidence="2">tRNA-dihydrouridine(47) synthase [NAD(P)(+)]</fullName>
        <ecNumber evidence="2">1.3.1.89</ecNumber>
    </recommendedName>
</protein>
<dbReference type="SUPFAM" id="SSF51395">
    <property type="entry name" value="FMN-linked oxidoreductases"/>
    <property type="match status" value="1"/>
</dbReference>
<comment type="catalytic activity">
    <reaction evidence="4">
        <text>a 5,6-dihydrouridine in mRNA + NAD(+) = a uridine in mRNA + NADH + H(+)</text>
        <dbReference type="Rhea" id="RHEA:69851"/>
        <dbReference type="Rhea" id="RHEA-COMP:14658"/>
        <dbReference type="Rhea" id="RHEA-COMP:17789"/>
        <dbReference type="ChEBI" id="CHEBI:15378"/>
        <dbReference type="ChEBI" id="CHEBI:57540"/>
        <dbReference type="ChEBI" id="CHEBI:57945"/>
        <dbReference type="ChEBI" id="CHEBI:65315"/>
        <dbReference type="ChEBI" id="CHEBI:74443"/>
    </reaction>
    <physiologicalReaction direction="right-to-left" evidence="4">
        <dbReference type="Rhea" id="RHEA:69853"/>
    </physiologicalReaction>
</comment>
<evidence type="ECO:0000256" key="2">
    <source>
        <dbReference type="ARBA" id="ARBA00012376"/>
    </source>
</evidence>
<evidence type="ECO:0000256" key="3">
    <source>
        <dbReference type="ARBA" id="ARBA00048266"/>
    </source>
</evidence>
<dbReference type="Pfam" id="PF01207">
    <property type="entry name" value="Dus"/>
    <property type="match status" value="1"/>
</dbReference>
<evidence type="ECO:0000256" key="4">
    <source>
        <dbReference type="ARBA" id="ARBA00048342"/>
    </source>
</evidence>
<evidence type="ECO:0000259" key="7">
    <source>
        <dbReference type="Pfam" id="PF01207"/>
    </source>
</evidence>
<dbReference type="EMBL" id="CM009293">
    <property type="protein sequence ID" value="PNT41595.1"/>
    <property type="molecule type" value="Genomic_DNA"/>
</dbReference>
<dbReference type="InParanoid" id="A0A2K2AVN2"/>
<feature type="domain" description="DUS-like FMN-binding" evidence="7">
    <location>
        <begin position="1"/>
        <end position="104"/>
    </location>
</feature>
<dbReference type="EC" id="1.3.1.89" evidence="2"/>
<evidence type="ECO:0000256" key="6">
    <source>
        <dbReference type="ARBA" id="ARBA00049513"/>
    </source>
</evidence>
<organism evidence="8 9">
    <name type="scientific">Populus trichocarpa</name>
    <name type="common">Western balsam poplar</name>
    <name type="synonym">Populus balsamifera subsp. trichocarpa</name>
    <dbReference type="NCBI Taxonomy" id="3694"/>
    <lineage>
        <taxon>Eukaryota</taxon>
        <taxon>Viridiplantae</taxon>
        <taxon>Streptophyta</taxon>
        <taxon>Embryophyta</taxon>
        <taxon>Tracheophyta</taxon>
        <taxon>Spermatophyta</taxon>
        <taxon>Magnoliopsida</taxon>
        <taxon>eudicotyledons</taxon>
        <taxon>Gunneridae</taxon>
        <taxon>Pentapetalae</taxon>
        <taxon>rosids</taxon>
        <taxon>fabids</taxon>
        <taxon>Malpighiales</taxon>
        <taxon>Salicaceae</taxon>
        <taxon>Saliceae</taxon>
        <taxon>Populus</taxon>
    </lineage>
</organism>
<evidence type="ECO:0000313" key="8">
    <source>
        <dbReference type="EMBL" id="PNT41595.1"/>
    </source>
</evidence>
<comment type="catalytic activity">
    <reaction evidence="6">
        <text>5,6-dihydrouridine(47) in tRNA + NADP(+) = uridine(47) in tRNA + NADPH + H(+)</text>
        <dbReference type="Rhea" id="RHEA:53360"/>
        <dbReference type="Rhea" id="RHEA-COMP:13539"/>
        <dbReference type="Rhea" id="RHEA-COMP:13540"/>
        <dbReference type="ChEBI" id="CHEBI:15378"/>
        <dbReference type="ChEBI" id="CHEBI:57783"/>
        <dbReference type="ChEBI" id="CHEBI:58349"/>
        <dbReference type="ChEBI" id="CHEBI:65315"/>
        <dbReference type="ChEBI" id="CHEBI:74443"/>
        <dbReference type="EC" id="1.3.1.89"/>
    </reaction>
    <physiologicalReaction direction="right-to-left" evidence="6">
        <dbReference type="Rhea" id="RHEA:53362"/>
    </physiologicalReaction>
</comment>
<name>A0A2K2AVN2_POPTR</name>
<sequence>MGCPIDIVVSKGAGSSLLTKPMRMKSIIEAASGYFEGKNRVDSLIADIGNWEAGAVTIHGRSCQQHYSNLADWDYIYQCARKAPEYLQVFGNGDVFSRVDWNKHTLDFTEIKEQRRWDISSGERLNILKDYVRSGLEHWGSDTKGVETTRHFLLEWLGYTCRYVPVGLLDVIPDGSTCAPKHKSYMSFNLHQTEQICIPLYFKDKSYMICTGSSCELFGTYEKV</sequence>
<dbReference type="InterPro" id="IPR013785">
    <property type="entry name" value="Aldolase_TIM"/>
</dbReference>
<proteinExistence type="inferred from homology"/>
<dbReference type="GO" id="GO:0017150">
    <property type="term" value="F:tRNA dihydrouridine synthase activity"/>
    <property type="evidence" value="ECO:0000318"/>
    <property type="project" value="GO_Central"/>
</dbReference>
<dbReference type="PANTHER" id="PTHR45846:SF1">
    <property type="entry name" value="TRNA-DIHYDROURIDINE(47) SYNTHASE [NAD(P)(+)]-LIKE"/>
    <property type="match status" value="1"/>
</dbReference>
<comment type="catalytic activity">
    <reaction evidence="5">
        <text>a 5,6-dihydrouridine in mRNA + NADP(+) = a uridine in mRNA + NADPH + H(+)</text>
        <dbReference type="Rhea" id="RHEA:69855"/>
        <dbReference type="Rhea" id="RHEA-COMP:14658"/>
        <dbReference type="Rhea" id="RHEA-COMP:17789"/>
        <dbReference type="ChEBI" id="CHEBI:15378"/>
        <dbReference type="ChEBI" id="CHEBI:57783"/>
        <dbReference type="ChEBI" id="CHEBI:58349"/>
        <dbReference type="ChEBI" id="CHEBI:65315"/>
        <dbReference type="ChEBI" id="CHEBI:74443"/>
    </reaction>
    <physiologicalReaction direction="right-to-left" evidence="5">
        <dbReference type="Rhea" id="RHEA:69857"/>
    </physiologicalReaction>
</comment>
<dbReference type="Proteomes" id="UP000006729">
    <property type="component" value="Chromosome 4"/>
</dbReference>
<dbReference type="STRING" id="3694.A0A2K2AVN2"/>
<reference evidence="8 9" key="1">
    <citation type="journal article" date="2006" name="Science">
        <title>The genome of black cottonwood, Populus trichocarpa (Torr. &amp; Gray).</title>
        <authorList>
            <person name="Tuskan G.A."/>
            <person name="Difazio S."/>
            <person name="Jansson S."/>
            <person name="Bohlmann J."/>
            <person name="Grigoriev I."/>
            <person name="Hellsten U."/>
            <person name="Putnam N."/>
            <person name="Ralph S."/>
            <person name="Rombauts S."/>
            <person name="Salamov A."/>
            <person name="Schein J."/>
            <person name="Sterck L."/>
            <person name="Aerts A."/>
            <person name="Bhalerao R.R."/>
            <person name="Bhalerao R.P."/>
            <person name="Blaudez D."/>
            <person name="Boerjan W."/>
            <person name="Brun A."/>
            <person name="Brunner A."/>
            <person name="Busov V."/>
            <person name="Campbell M."/>
            <person name="Carlson J."/>
            <person name="Chalot M."/>
            <person name="Chapman J."/>
            <person name="Chen G.L."/>
            <person name="Cooper D."/>
            <person name="Coutinho P.M."/>
            <person name="Couturier J."/>
            <person name="Covert S."/>
            <person name="Cronk Q."/>
            <person name="Cunningham R."/>
            <person name="Davis J."/>
            <person name="Degroeve S."/>
            <person name="Dejardin A."/>
            <person name="Depamphilis C."/>
            <person name="Detter J."/>
            <person name="Dirks B."/>
            <person name="Dubchak I."/>
            <person name="Duplessis S."/>
            <person name="Ehlting J."/>
            <person name="Ellis B."/>
            <person name="Gendler K."/>
            <person name="Goodstein D."/>
            <person name="Gribskov M."/>
            <person name="Grimwood J."/>
            <person name="Groover A."/>
            <person name="Gunter L."/>
            <person name="Hamberger B."/>
            <person name="Heinze B."/>
            <person name="Helariutta Y."/>
            <person name="Henrissat B."/>
            <person name="Holligan D."/>
            <person name="Holt R."/>
            <person name="Huang W."/>
            <person name="Islam-Faridi N."/>
            <person name="Jones S."/>
            <person name="Jones-Rhoades M."/>
            <person name="Jorgensen R."/>
            <person name="Joshi C."/>
            <person name="Kangasjarvi J."/>
            <person name="Karlsson J."/>
            <person name="Kelleher C."/>
            <person name="Kirkpatrick R."/>
            <person name="Kirst M."/>
            <person name="Kohler A."/>
            <person name="Kalluri U."/>
            <person name="Larimer F."/>
            <person name="Leebens-Mack J."/>
            <person name="Leple J.C."/>
            <person name="Locascio P."/>
            <person name="Lou Y."/>
            <person name="Lucas S."/>
            <person name="Martin F."/>
            <person name="Montanini B."/>
            <person name="Napoli C."/>
            <person name="Nelson D.R."/>
            <person name="Nelson C."/>
            <person name="Nieminen K."/>
            <person name="Nilsson O."/>
            <person name="Pereda V."/>
            <person name="Peter G."/>
            <person name="Philippe R."/>
            <person name="Pilate G."/>
            <person name="Poliakov A."/>
            <person name="Razumovskaya J."/>
            <person name="Richardson P."/>
            <person name="Rinaldi C."/>
            <person name="Ritland K."/>
            <person name="Rouze P."/>
            <person name="Ryaboy D."/>
            <person name="Schmutz J."/>
            <person name="Schrader J."/>
            <person name="Segerman B."/>
            <person name="Shin H."/>
            <person name="Siddiqui A."/>
            <person name="Sterky F."/>
            <person name="Terry A."/>
            <person name="Tsai C.J."/>
            <person name="Uberbacher E."/>
            <person name="Unneberg P."/>
            <person name="Vahala J."/>
            <person name="Wall K."/>
            <person name="Wessler S."/>
            <person name="Yang G."/>
            <person name="Yin T."/>
            <person name="Douglas C."/>
            <person name="Marra M."/>
            <person name="Sandberg G."/>
            <person name="Van de Peer Y."/>
            <person name="Rokhsar D."/>
        </authorList>
    </citation>
    <scope>NUCLEOTIDE SEQUENCE [LARGE SCALE GENOMIC DNA]</scope>
    <source>
        <strain evidence="9">cv. Nisqually</strain>
    </source>
</reference>
<evidence type="ECO:0000313" key="9">
    <source>
        <dbReference type="Proteomes" id="UP000006729"/>
    </source>
</evidence>
<dbReference type="AlphaFoldDB" id="A0A2K2AVN2"/>
<comment type="catalytic activity">
    <reaction evidence="3">
        <text>5,6-dihydrouridine(47) in tRNA + NAD(+) = uridine(47) in tRNA + NADH + H(+)</text>
        <dbReference type="Rhea" id="RHEA:53364"/>
        <dbReference type="Rhea" id="RHEA-COMP:13539"/>
        <dbReference type="Rhea" id="RHEA-COMP:13540"/>
        <dbReference type="ChEBI" id="CHEBI:15378"/>
        <dbReference type="ChEBI" id="CHEBI:57540"/>
        <dbReference type="ChEBI" id="CHEBI:57945"/>
        <dbReference type="ChEBI" id="CHEBI:65315"/>
        <dbReference type="ChEBI" id="CHEBI:74443"/>
        <dbReference type="EC" id="1.3.1.89"/>
    </reaction>
    <physiologicalReaction direction="right-to-left" evidence="3">
        <dbReference type="Rhea" id="RHEA:53366"/>
    </physiologicalReaction>
</comment>
<evidence type="ECO:0000256" key="1">
    <source>
        <dbReference type="ARBA" id="ARBA00005451"/>
    </source>
</evidence>
<evidence type="ECO:0000256" key="5">
    <source>
        <dbReference type="ARBA" id="ARBA00049447"/>
    </source>
</evidence>
<accession>A0A2K2AVN2</accession>
<gene>
    <name evidence="8" type="ORF">POPTR_004G163900</name>
</gene>